<dbReference type="GO" id="GO:0022857">
    <property type="term" value="F:transmembrane transporter activity"/>
    <property type="evidence" value="ECO:0007669"/>
    <property type="project" value="InterPro"/>
</dbReference>
<dbReference type="STRING" id="1134510.O9A_01367"/>
<dbReference type="PANTHER" id="PTHR42718">
    <property type="entry name" value="MAJOR FACILITATOR SUPERFAMILY MULTIDRUG TRANSPORTER MFSC"/>
    <property type="match status" value="1"/>
</dbReference>
<dbReference type="InterPro" id="IPR004638">
    <property type="entry name" value="EmrB-like"/>
</dbReference>
<feature type="transmembrane region" description="Helical" evidence="8">
    <location>
        <begin position="273"/>
        <end position="298"/>
    </location>
</feature>
<dbReference type="EMBL" id="AHPL01000010">
    <property type="protein sequence ID" value="KEC54753.1"/>
    <property type="molecule type" value="Genomic_DNA"/>
</dbReference>
<dbReference type="InterPro" id="IPR020846">
    <property type="entry name" value="MFS_dom"/>
</dbReference>
<evidence type="ECO:0000256" key="2">
    <source>
        <dbReference type="ARBA" id="ARBA00008537"/>
    </source>
</evidence>
<feature type="domain" description="Major facilitator superfamily (MFS) profile" evidence="9">
    <location>
        <begin position="22"/>
        <end position="515"/>
    </location>
</feature>
<evidence type="ECO:0000313" key="10">
    <source>
        <dbReference type="EMBL" id="KEC54753.1"/>
    </source>
</evidence>
<feature type="transmembrane region" description="Helical" evidence="8">
    <location>
        <begin position="174"/>
        <end position="196"/>
    </location>
</feature>
<name>A0A067WD60_9HYPH</name>
<keyword evidence="11" id="KW-1185">Reference proteome</keyword>
<feature type="transmembrane region" description="Helical" evidence="8">
    <location>
        <begin position="343"/>
        <end position="360"/>
    </location>
</feature>
<feature type="transmembrane region" description="Helical" evidence="8">
    <location>
        <begin position="318"/>
        <end position="336"/>
    </location>
</feature>
<dbReference type="Pfam" id="PF07690">
    <property type="entry name" value="MFS_1"/>
    <property type="match status" value="1"/>
</dbReference>
<keyword evidence="3" id="KW-0813">Transport</keyword>
<evidence type="ECO:0000313" key="11">
    <source>
        <dbReference type="Proteomes" id="UP000027015"/>
    </source>
</evidence>
<evidence type="ECO:0000259" key="9">
    <source>
        <dbReference type="PROSITE" id="PS50850"/>
    </source>
</evidence>
<dbReference type="SUPFAM" id="SSF103473">
    <property type="entry name" value="MFS general substrate transporter"/>
    <property type="match status" value="1"/>
</dbReference>
<evidence type="ECO:0000256" key="6">
    <source>
        <dbReference type="ARBA" id="ARBA00022989"/>
    </source>
</evidence>
<evidence type="ECO:0000256" key="5">
    <source>
        <dbReference type="ARBA" id="ARBA00022692"/>
    </source>
</evidence>
<feature type="transmembrane region" description="Helical" evidence="8">
    <location>
        <begin position="113"/>
        <end position="138"/>
    </location>
</feature>
<reference evidence="10 11" key="1">
    <citation type="submission" date="2012-04" db="EMBL/GenBank/DDBJ databases">
        <title>The Genome Sequence of Bartonella koehlerae C-29.</title>
        <authorList>
            <consortium name="The Broad Institute Genome Sequencing Platform"/>
            <consortium name="The Broad Institute Genome Sequencing Center for Infectious Disease"/>
            <person name="Feldgarden M."/>
            <person name="Kirby J."/>
            <person name="Kosoy M."/>
            <person name="Birtles R."/>
            <person name="Probert W.S."/>
            <person name="Chiaraviglio L."/>
            <person name="Walker B."/>
            <person name="Young S.K."/>
            <person name="Zeng Q."/>
            <person name="Gargeya S."/>
            <person name="Fitzgerald M."/>
            <person name="Haas B."/>
            <person name="Abouelleil A."/>
            <person name="Alvarado L."/>
            <person name="Arachchi H.M."/>
            <person name="Berlin A.M."/>
            <person name="Chapman S.B."/>
            <person name="Goldberg J."/>
            <person name="Griggs A."/>
            <person name="Gujja S."/>
            <person name="Hansen M."/>
            <person name="Howarth C."/>
            <person name="Imamovic A."/>
            <person name="Larimer J."/>
            <person name="McCowen C."/>
            <person name="Montmayeur A."/>
            <person name="Murphy C."/>
            <person name="Neiman D."/>
            <person name="Pearson M."/>
            <person name="Priest M."/>
            <person name="Roberts A."/>
            <person name="Saif S."/>
            <person name="Shea T."/>
            <person name="Sisk P."/>
            <person name="Sykes S."/>
            <person name="Wortman J."/>
            <person name="Nusbaum C."/>
            <person name="Birren B."/>
        </authorList>
    </citation>
    <scope>NUCLEOTIDE SEQUENCE [LARGE SCALE GENOMIC DNA]</scope>
    <source>
        <strain evidence="10 11">C-29</strain>
    </source>
</reference>
<dbReference type="eggNOG" id="COG0477">
    <property type="taxonomic scope" value="Bacteria"/>
</dbReference>
<feature type="transmembrane region" description="Helical" evidence="8">
    <location>
        <begin position="87"/>
        <end position="107"/>
    </location>
</feature>
<evidence type="ECO:0000256" key="7">
    <source>
        <dbReference type="ARBA" id="ARBA00023136"/>
    </source>
</evidence>
<comment type="subcellular location">
    <subcellularLocation>
        <location evidence="1">Cell membrane</location>
        <topology evidence="1">Multi-pass membrane protein</topology>
    </subcellularLocation>
</comment>
<dbReference type="InterPro" id="IPR011701">
    <property type="entry name" value="MFS"/>
</dbReference>
<evidence type="ECO:0000256" key="4">
    <source>
        <dbReference type="ARBA" id="ARBA00022475"/>
    </source>
</evidence>
<feature type="transmembrane region" description="Helical" evidence="8">
    <location>
        <begin position="145"/>
        <end position="168"/>
    </location>
</feature>
<dbReference type="HOGENOM" id="CLU_000960_28_0_5"/>
<keyword evidence="6 8" id="KW-1133">Transmembrane helix</keyword>
<keyword evidence="4" id="KW-1003">Cell membrane</keyword>
<dbReference type="NCBIfam" id="TIGR00711">
    <property type="entry name" value="efflux_EmrB"/>
    <property type="match status" value="1"/>
</dbReference>
<comment type="caution">
    <text evidence="10">The sequence shown here is derived from an EMBL/GenBank/DDBJ whole genome shotgun (WGS) entry which is preliminary data.</text>
</comment>
<dbReference type="CDD" id="cd17503">
    <property type="entry name" value="MFS_LmrB_MDR_like"/>
    <property type="match status" value="1"/>
</dbReference>
<dbReference type="RefSeq" id="WP_034459962.1">
    <property type="nucleotide sequence ID" value="NZ_CADEAH010000009.1"/>
</dbReference>
<feature type="transmembrane region" description="Helical" evidence="8">
    <location>
        <begin position="240"/>
        <end position="261"/>
    </location>
</feature>
<gene>
    <name evidence="10" type="ORF">O9A_01367</name>
</gene>
<dbReference type="InterPro" id="IPR036259">
    <property type="entry name" value="MFS_trans_sf"/>
</dbReference>
<dbReference type="Proteomes" id="UP000027015">
    <property type="component" value="Unassembled WGS sequence"/>
</dbReference>
<feature type="transmembrane region" description="Helical" evidence="8">
    <location>
        <begin position="484"/>
        <end position="510"/>
    </location>
</feature>
<keyword evidence="7 8" id="KW-0472">Membrane</keyword>
<comment type="similarity">
    <text evidence="2">Belongs to the major facilitator superfamily. EmrB family.</text>
</comment>
<keyword evidence="5 8" id="KW-0812">Transmembrane</keyword>
<evidence type="ECO:0000256" key="3">
    <source>
        <dbReference type="ARBA" id="ARBA00022448"/>
    </source>
</evidence>
<dbReference type="Gene3D" id="1.20.1250.20">
    <property type="entry name" value="MFS general substrate transporter like domains"/>
    <property type="match status" value="1"/>
</dbReference>
<dbReference type="PANTHER" id="PTHR42718:SF9">
    <property type="entry name" value="MAJOR FACILITATOR SUPERFAMILY MULTIDRUG TRANSPORTER MFSC"/>
    <property type="match status" value="1"/>
</dbReference>
<dbReference type="AlphaFoldDB" id="A0A067WD60"/>
<evidence type="ECO:0000256" key="8">
    <source>
        <dbReference type="SAM" id="Phobius"/>
    </source>
</evidence>
<sequence length="523" mass="58099">MTSTIPEVDHSQKHVGIREMVVFIAMAFGMFMAILDIQIVSSSLAEIQAGLSASSEEISWVQTSYLIAEVIMLPLSGFLGRLLSTRIFFSISAIGFTVTSILCATATSIEEMILYRAIQGFIGGGIIPSVFVASYTLFPPSKRPIVTPIVGLVATLAPTIGPTVGGYLCNILSWHWLFLINVPFGIIISILAWKLIDFDQADFSLMAKFDWLGLISMATFLGTLEYILEEGARHDWLQDTLVFNFFIIMVLSAGIFFWRVFTTKEPIVDLSAFSNFNFSTAAIFSFMLGIGLYGLTYLYPVYLSQIRHYDALMIGKTLFISGFVMFLTAPLAGFLSARIDARLMIAIGFSGFALGTWLASSITDDWDFWELFWPQVLRGASIMLCMVPINDIAFGSLSQEHMKNASGLFNLTRNLGGAVGLAVISTLMTKRADFHYERIAENIQQGNTQATEMLSKLTMYFKFATFDSQTLALFQFLNMARTQALVMAFSDIFFIITIIFCILTFLTVFLQKTPPSTDIPPSH</sequence>
<organism evidence="10 11">
    <name type="scientific">Bartonella koehlerae C-29</name>
    <dbReference type="NCBI Taxonomy" id="1134510"/>
    <lineage>
        <taxon>Bacteria</taxon>
        <taxon>Pseudomonadati</taxon>
        <taxon>Pseudomonadota</taxon>
        <taxon>Alphaproteobacteria</taxon>
        <taxon>Hyphomicrobiales</taxon>
        <taxon>Bartonellaceae</taxon>
        <taxon>Bartonella</taxon>
    </lineage>
</organism>
<dbReference type="OrthoDB" id="9812221at2"/>
<dbReference type="GO" id="GO:0005886">
    <property type="term" value="C:plasma membrane"/>
    <property type="evidence" value="ECO:0007669"/>
    <property type="project" value="UniProtKB-SubCell"/>
</dbReference>
<feature type="transmembrane region" description="Helical" evidence="8">
    <location>
        <begin position="208"/>
        <end position="228"/>
    </location>
</feature>
<dbReference type="Gene3D" id="1.20.1720.10">
    <property type="entry name" value="Multidrug resistance protein D"/>
    <property type="match status" value="1"/>
</dbReference>
<proteinExistence type="inferred from homology"/>
<protein>
    <submittedName>
        <fullName evidence="10">Drug:H+ antiporter-2 (14 Spanner) (DHA2) family drug resistance MFS transporter</fullName>
    </submittedName>
</protein>
<evidence type="ECO:0000256" key="1">
    <source>
        <dbReference type="ARBA" id="ARBA00004651"/>
    </source>
</evidence>
<feature type="transmembrane region" description="Helical" evidence="8">
    <location>
        <begin position="20"/>
        <end position="40"/>
    </location>
</feature>
<accession>A0A067WD60</accession>
<dbReference type="PATRIC" id="fig|1134510.3.peg.1552"/>
<dbReference type="PROSITE" id="PS50850">
    <property type="entry name" value="MFS"/>
    <property type="match status" value="1"/>
</dbReference>